<dbReference type="Proteomes" id="UP000823674">
    <property type="component" value="Chromosome A06"/>
</dbReference>
<reference evidence="1 2" key="1">
    <citation type="submission" date="2021-03" db="EMBL/GenBank/DDBJ databases">
        <authorList>
            <person name="King G.J."/>
            <person name="Bancroft I."/>
            <person name="Baten A."/>
            <person name="Bloomfield J."/>
            <person name="Borpatragohain P."/>
            <person name="He Z."/>
            <person name="Irish N."/>
            <person name="Irwin J."/>
            <person name="Liu K."/>
            <person name="Mauleon R.P."/>
            <person name="Moore J."/>
            <person name="Morris R."/>
            <person name="Ostergaard L."/>
            <person name="Wang B."/>
            <person name="Wells R."/>
        </authorList>
    </citation>
    <scope>NUCLEOTIDE SEQUENCE [LARGE SCALE GENOMIC DNA]</scope>
    <source>
        <strain evidence="1">R-o-18</strain>
        <tissue evidence="1">Leaf</tissue>
    </source>
</reference>
<dbReference type="EMBL" id="JADBGQ010000006">
    <property type="protein sequence ID" value="KAG5393554.1"/>
    <property type="molecule type" value="Genomic_DNA"/>
</dbReference>
<evidence type="ECO:0000313" key="2">
    <source>
        <dbReference type="Proteomes" id="UP000823674"/>
    </source>
</evidence>
<proteinExistence type="predicted"/>
<comment type="caution">
    <text evidence="1">The sequence shown here is derived from an EMBL/GenBank/DDBJ whole genome shotgun (WGS) entry which is preliminary data.</text>
</comment>
<protein>
    <submittedName>
        <fullName evidence="1">Uncharacterized protein</fullName>
    </submittedName>
</protein>
<gene>
    <name evidence="1" type="primary">A06g505960.1_BraROA</name>
    <name evidence="1" type="ORF">IGI04_023517</name>
</gene>
<sequence>MLCFIHKGKRKYALRNCLLRAKTSVRILFSCLDSQTRNSSRTMYLFKLRYGYWENDIESIVHMGFGNVQQQ</sequence>
<accession>A0ABQ7M7H8</accession>
<organism evidence="1 2">
    <name type="scientific">Brassica rapa subsp. trilocularis</name>
    <dbReference type="NCBI Taxonomy" id="1813537"/>
    <lineage>
        <taxon>Eukaryota</taxon>
        <taxon>Viridiplantae</taxon>
        <taxon>Streptophyta</taxon>
        <taxon>Embryophyta</taxon>
        <taxon>Tracheophyta</taxon>
        <taxon>Spermatophyta</taxon>
        <taxon>Magnoliopsida</taxon>
        <taxon>eudicotyledons</taxon>
        <taxon>Gunneridae</taxon>
        <taxon>Pentapetalae</taxon>
        <taxon>rosids</taxon>
        <taxon>malvids</taxon>
        <taxon>Brassicales</taxon>
        <taxon>Brassicaceae</taxon>
        <taxon>Brassiceae</taxon>
        <taxon>Brassica</taxon>
    </lineage>
</organism>
<keyword evidence="2" id="KW-1185">Reference proteome</keyword>
<evidence type="ECO:0000313" key="1">
    <source>
        <dbReference type="EMBL" id="KAG5393554.1"/>
    </source>
</evidence>
<name>A0ABQ7M7H8_BRACM</name>